<sequence>MTTTQPPDAARSAIERRSRALAYAIAAGIGLCAVLWSLPLRVIAGFLPPGAPPQALLDYVQHVTGQVYFLAQPWHWPLLEAQRLDAPYGISIALTDSIPLVAVLLKLLHPLVPWVQQGIGPFLGLAWLMQPVAAVFALRGTGERRLLPAVAIAVMASSMPSFLFRFLHAGLDGHFLLLAALGLYLRAMRPRHATAWLAVLCAVLVLSLFVHPYLMAMIAAIAAAVPASQILRGDFRAAAGGAALVALATALIGWAAWGFDYLAPGDPNGFGKYSMNLAAPVWPGLGWFAPRLGIGAIEGTGGQYEGYQYLGAGLLGLLLVLFVTRAGRGWVRSALRRHAGLAAAMAVLTLYALSNHAMAFHHTLWQVAFEPPGAHALRSSGRLFWPAAYLLLLAGVRGVCVTQPRLFPVVLGLAALLQLVDAIPLRARVTDTERAGEAAPTPEATRLRGVLAGYRTLWLRPRMECNVWDMTQPMAAILLAAPDDLATDSIYAARTPAGTACDSNLGAADRLPPGVLGLAYGERRDALAHVWQAYGARCGVLGEDVLCSADGQGLAGLPQPPAPSPLPSDVTVSGAQGERFGASLVHGWYQLEPWGAWAGSPFPQLRIVLPDALRDGPVAVTLGLQAPPGGVPRPVVVHAGAADGPVVARFSVAPDMATYRLVVPADLGRQGDLLALTLDDGATVRIPTDARHFGVGLGSIRIEPAP</sequence>
<feature type="transmembrane region" description="Helical" evidence="1">
    <location>
        <begin position="195"/>
        <end position="225"/>
    </location>
</feature>
<feature type="transmembrane region" description="Helical" evidence="1">
    <location>
        <begin position="383"/>
        <end position="399"/>
    </location>
</feature>
<feature type="transmembrane region" description="Helical" evidence="1">
    <location>
        <begin position="339"/>
        <end position="363"/>
    </location>
</feature>
<keyword evidence="6" id="KW-1185">Reference proteome</keyword>
<keyword evidence="1" id="KW-0472">Membrane</keyword>
<dbReference type="Pfam" id="PF19830">
    <property type="entry name" value="DUF6311"/>
    <property type="match status" value="1"/>
</dbReference>
<dbReference type="RefSeq" id="WP_176622396.1">
    <property type="nucleotide sequence ID" value="NZ_JABXXQ010000049.1"/>
</dbReference>
<reference evidence="5 7" key="1">
    <citation type="submission" date="2020-06" db="EMBL/GenBank/DDBJ databases">
        <title>Description of novel acetic acid bacteria.</title>
        <authorList>
            <person name="Sombolestani A."/>
        </authorList>
    </citation>
    <scope>NUCLEOTIDE SEQUENCE [LARGE SCALE GENOMIC DNA]</scope>
    <source>
        <strain evidence="5 7">LMG 26838</strain>
    </source>
</reference>
<proteinExistence type="predicted"/>
<feature type="domain" description="DUF6311" evidence="2">
    <location>
        <begin position="29"/>
        <end position="422"/>
    </location>
</feature>
<dbReference type="InterPro" id="IPR058671">
    <property type="entry name" value="DUF6311_C"/>
</dbReference>
<dbReference type="InterPro" id="IPR046278">
    <property type="entry name" value="DUF6311"/>
</dbReference>
<evidence type="ECO:0000256" key="1">
    <source>
        <dbReference type="SAM" id="Phobius"/>
    </source>
</evidence>
<evidence type="ECO:0000313" key="5">
    <source>
        <dbReference type="EMBL" id="NVN29586.1"/>
    </source>
</evidence>
<evidence type="ECO:0000313" key="7">
    <source>
        <dbReference type="Proteomes" id="UP000565205"/>
    </source>
</evidence>
<feature type="transmembrane region" description="Helical" evidence="1">
    <location>
        <begin position="146"/>
        <end position="164"/>
    </location>
</feature>
<feature type="transmembrane region" description="Helical" evidence="1">
    <location>
        <begin position="307"/>
        <end position="327"/>
    </location>
</feature>
<evidence type="ECO:0000313" key="6">
    <source>
        <dbReference type="Proteomes" id="UP000557688"/>
    </source>
</evidence>
<gene>
    <name evidence="4" type="ORF">FHR90_000397</name>
    <name evidence="5" type="ORF">HUK83_04450</name>
</gene>
<accession>A0A850NNY9</accession>
<protein>
    <recommendedName>
        <fullName evidence="8">Glycosyltransferase RgtA/B/C/D-like domain-containing protein</fullName>
    </recommendedName>
</protein>
<comment type="caution">
    <text evidence="5">The sequence shown here is derived from an EMBL/GenBank/DDBJ whole genome shotgun (WGS) entry which is preliminary data.</text>
</comment>
<dbReference type="EMBL" id="JACHXV010000001">
    <property type="protein sequence ID" value="MBB3172591.1"/>
    <property type="molecule type" value="Genomic_DNA"/>
</dbReference>
<dbReference type="Pfam" id="PF25853">
    <property type="entry name" value="DUF6311_C"/>
    <property type="match status" value="1"/>
</dbReference>
<feature type="transmembrane region" description="Helical" evidence="1">
    <location>
        <begin position="237"/>
        <end position="257"/>
    </location>
</feature>
<dbReference type="Proteomes" id="UP000565205">
    <property type="component" value="Unassembled WGS sequence"/>
</dbReference>
<evidence type="ECO:0000259" key="2">
    <source>
        <dbReference type="Pfam" id="PF19830"/>
    </source>
</evidence>
<keyword evidence="1" id="KW-1133">Transmembrane helix</keyword>
<feature type="transmembrane region" description="Helical" evidence="1">
    <location>
        <begin position="120"/>
        <end position="140"/>
    </location>
</feature>
<dbReference type="AlphaFoldDB" id="A0A850NNY9"/>
<organism evidence="5 7">
    <name type="scientific">Endobacter medicaginis</name>
    <dbReference type="NCBI Taxonomy" id="1181271"/>
    <lineage>
        <taxon>Bacteria</taxon>
        <taxon>Pseudomonadati</taxon>
        <taxon>Pseudomonadota</taxon>
        <taxon>Alphaproteobacteria</taxon>
        <taxon>Acetobacterales</taxon>
        <taxon>Acetobacteraceae</taxon>
        <taxon>Endobacter</taxon>
    </lineage>
</organism>
<evidence type="ECO:0000259" key="3">
    <source>
        <dbReference type="Pfam" id="PF25853"/>
    </source>
</evidence>
<dbReference type="Proteomes" id="UP000557688">
    <property type="component" value="Unassembled WGS sequence"/>
</dbReference>
<evidence type="ECO:0008006" key="8">
    <source>
        <dbReference type="Google" id="ProtNLM"/>
    </source>
</evidence>
<feature type="transmembrane region" description="Helical" evidence="1">
    <location>
        <begin position="406"/>
        <end position="425"/>
    </location>
</feature>
<evidence type="ECO:0000313" key="4">
    <source>
        <dbReference type="EMBL" id="MBB3172591.1"/>
    </source>
</evidence>
<feature type="transmembrane region" description="Helical" evidence="1">
    <location>
        <begin position="20"/>
        <end position="38"/>
    </location>
</feature>
<dbReference type="EMBL" id="JABXXQ010000049">
    <property type="protein sequence ID" value="NVN29586.1"/>
    <property type="molecule type" value="Genomic_DNA"/>
</dbReference>
<name>A0A850NNY9_9PROT</name>
<reference evidence="4 6" key="2">
    <citation type="submission" date="2020-08" db="EMBL/GenBank/DDBJ databases">
        <title>Genomic Encyclopedia of Type Strains, Phase III (KMG-III): the genomes of soil and plant-associated and newly described type strains.</title>
        <authorList>
            <person name="Whitman W."/>
        </authorList>
    </citation>
    <scope>NUCLEOTIDE SEQUENCE [LARGE SCALE GENOMIC DNA]</scope>
    <source>
        <strain evidence="4 6">CECT 8088</strain>
    </source>
</reference>
<feature type="domain" description="DUF6311" evidence="3">
    <location>
        <begin position="447"/>
        <end position="548"/>
    </location>
</feature>
<keyword evidence="1" id="KW-0812">Transmembrane</keyword>